<sequence>MDNILIGRNDTAAVELEPRFGNRHGMIAGATGTGKSVSLMVLAEGFSRRGVPVFLADVKGDLAGLSQPAPAPGDKLKARLDKLGLSGWSPSANPVVFWDLYARLGHPVRTTISEMGPTLLARVMELNDTQEGVLDVVFRVADDHGWLLLDLDDLRSLLQFAAEHASEISAQYGLVSKASIGAIQRSLLQLEKDGATQFFGEPALDLADLMRQDMSGRGVINILAADQLILKPRLYSTFLLWLLSELFERLPEIGDAEAPKLVFFFDEAHLLFDECPPALLQRVEQVVRLIRSKGVGVYFCSQNPDDVPNDILGQLGNRVQHALRAFTPRDRKAIKAAAETFPVNPKVDVAEVITTLGVGEALATTLRDRGAPSPVESVLVVAPVSRIGTITDDERKQIAARSPVGAKYDTPVNRDSAAEMLARRADEKAADEPEKAAKQTKAQAEQGGWGGALRDAMLGTGRRQGMLEAMGKSVLRSVGSGLGRQILRGVLGGILGGSRRR</sequence>
<keyword evidence="3" id="KW-0547">Nucleotide-binding</keyword>
<feature type="compositionally biased region" description="Basic and acidic residues" evidence="1">
    <location>
        <begin position="425"/>
        <end position="437"/>
    </location>
</feature>
<name>A0A099CUL0_9GAMM</name>
<dbReference type="PANTHER" id="PTHR30121">
    <property type="entry name" value="UNCHARACTERIZED PROTEIN YJGR-RELATED"/>
    <property type="match status" value="1"/>
</dbReference>
<dbReference type="AlphaFoldDB" id="A0A099CUL0"/>
<evidence type="ECO:0000256" key="1">
    <source>
        <dbReference type="SAM" id="MobiDB-lite"/>
    </source>
</evidence>
<keyword evidence="3" id="KW-0067">ATP-binding</keyword>
<evidence type="ECO:0000259" key="2">
    <source>
        <dbReference type="Pfam" id="PF05872"/>
    </source>
</evidence>
<dbReference type="PANTHER" id="PTHR30121:SF6">
    <property type="entry name" value="SLR6007 PROTEIN"/>
    <property type="match status" value="1"/>
</dbReference>
<gene>
    <name evidence="4" type="ORF">HNQ86_000118</name>
    <name evidence="3" type="ORF">LF63_0110545</name>
</gene>
<evidence type="ECO:0000313" key="6">
    <source>
        <dbReference type="Proteomes" id="UP000560000"/>
    </source>
</evidence>
<evidence type="ECO:0000313" key="5">
    <source>
        <dbReference type="Proteomes" id="UP000029708"/>
    </source>
</evidence>
<comment type="caution">
    <text evidence="3">The sequence shown here is derived from an EMBL/GenBank/DDBJ whole genome shotgun (WGS) entry which is preliminary data.</text>
</comment>
<dbReference type="OrthoDB" id="9758751at2"/>
<dbReference type="InterPro" id="IPR033186">
    <property type="entry name" value="HerA_C"/>
</dbReference>
<dbReference type="HOGENOM" id="CLU_028164_1_1_6"/>
<dbReference type="Pfam" id="PF05872">
    <property type="entry name" value="HerA_C"/>
    <property type="match status" value="1"/>
</dbReference>
<dbReference type="Gene3D" id="3.40.50.300">
    <property type="entry name" value="P-loop containing nucleotide triphosphate hydrolases"/>
    <property type="match status" value="2"/>
</dbReference>
<dbReference type="Proteomes" id="UP000560000">
    <property type="component" value="Unassembled WGS sequence"/>
</dbReference>
<feature type="domain" description="Helicase HerA-like C-terminal" evidence="2">
    <location>
        <begin position="8"/>
        <end position="500"/>
    </location>
</feature>
<protein>
    <submittedName>
        <fullName evidence="3">ATP-binding protein</fullName>
    </submittedName>
</protein>
<accession>A0A099CUL0</accession>
<organism evidence="3 5">
    <name type="scientific">Oleiagrimonas soli</name>
    <dbReference type="NCBI Taxonomy" id="1543381"/>
    <lineage>
        <taxon>Bacteria</taxon>
        <taxon>Pseudomonadati</taxon>
        <taxon>Pseudomonadota</taxon>
        <taxon>Gammaproteobacteria</taxon>
        <taxon>Lysobacterales</taxon>
        <taxon>Rhodanobacteraceae</taxon>
        <taxon>Oleiagrimonas</taxon>
    </lineage>
</organism>
<feature type="region of interest" description="Disordered" evidence="1">
    <location>
        <begin position="425"/>
        <end position="455"/>
    </location>
</feature>
<dbReference type="RefSeq" id="WP_043101623.1">
    <property type="nucleotide sequence ID" value="NZ_JACHET010000001.1"/>
</dbReference>
<dbReference type="Proteomes" id="UP000029708">
    <property type="component" value="Unassembled WGS sequence"/>
</dbReference>
<dbReference type="GO" id="GO:0005524">
    <property type="term" value="F:ATP binding"/>
    <property type="evidence" value="ECO:0007669"/>
    <property type="project" value="UniProtKB-KW"/>
</dbReference>
<dbReference type="EMBL" id="JACHET010000001">
    <property type="protein sequence ID" value="MBB6182773.1"/>
    <property type="molecule type" value="Genomic_DNA"/>
</dbReference>
<evidence type="ECO:0000313" key="3">
    <source>
        <dbReference type="EMBL" id="KGI77317.1"/>
    </source>
</evidence>
<dbReference type="SUPFAM" id="SSF52540">
    <property type="entry name" value="P-loop containing nucleoside triphosphate hydrolases"/>
    <property type="match status" value="1"/>
</dbReference>
<reference evidence="3 5" key="1">
    <citation type="submission" date="2014-09" db="EMBL/GenBank/DDBJ databases">
        <title>Xanthomonadaceae 3.5X direct submission.</title>
        <authorList>
            <person name="Fang T."/>
            <person name="Wang H."/>
        </authorList>
    </citation>
    <scope>NUCLEOTIDE SEQUENCE [LARGE SCALE GENOMIC DNA]</scope>
    <source>
        <strain evidence="3 5">3.5X</strain>
    </source>
</reference>
<dbReference type="InterPro" id="IPR027417">
    <property type="entry name" value="P-loop_NTPase"/>
</dbReference>
<proteinExistence type="predicted"/>
<dbReference type="EMBL" id="JROI01000012">
    <property type="protein sequence ID" value="KGI77317.1"/>
    <property type="molecule type" value="Genomic_DNA"/>
</dbReference>
<reference evidence="4 6" key="2">
    <citation type="submission" date="2020-08" db="EMBL/GenBank/DDBJ databases">
        <title>Genomic Encyclopedia of Type Strains, Phase IV (KMG-IV): sequencing the most valuable type-strain genomes for metagenomic binning, comparative biology and taxonomic classification.</title>
        <authorList>
            <person name="Goeker M."/>
        </authorList>
    </citation>
    <scope>NUCLEOTIDE SEQUENCE [LARGE SCALE GENOMIC DNA]</scope>
    <source>
        <strain evidence="4 6">DSM 107085</strain>
    </source>
</reference>
<keyword evidence="5" id="KW-1185">Reference proteome</keyword>
<dbReference type="InterPro" id="IPR051162">
    <property type="entry name" value="T4SS_component"/>
</dbReference>
<evidence type="ECO:0000313" key="4">
    <source>
        <dbReference type="EMBL" id="MBB6182773.1"/>
    </source>
</evidence>